<evidence type="ECO:0000313" key="1">
    <source>
        <dbReference type="EMBL" id="CEK82348.1"/>
    </source>
</evidence>
<sequence>MEQQKNIIDQALSDTMRVNIIHWNAEGIYNKKQALAVRLASEKIDVCIQETHLNPQHRFFVRGYQAYRQDREGQKGGVLITITAPN</sequence>
<protein>
    <recommendedName>
        <fullName evidence="2">Endonuclease/exonuclease/phosphatase domain-containing protein</fullName>
    </recommendedName>
</protein>
<dbReference type="AlphaFoldDB" id="A0A0B7AND1"/>
<accession>A0A0B7AND1</accession>
<dbReference type="InterPro" id="IPR036691">
    <property type="entry name" value="Endo/exonu/phosph_ase_sf"/>
</dbReference>
<dbReference type="SUPFAM" id="SSF56219">
    <property type="entry name" value="DNase I-like"/>
    <property type="match status" value="1"/>
</dbReference>
<evidence type="ECO:0008006" key="2">
    <source>
        <dbReference type="Google" id="ProtNLM"/>
    </source>
</evidence>
<dbReference type="EMBL" id="HACG01035483">
    <property type="protein sequence ID" value="CEK82348.1"/>
    <property type="molecule type" value="Transcribed_RNA"/>
</dbReference>
<organism evidence="1">
    <name type="scientific">Arion vulgaris</name>
    <dbReference type="NCBI Taxonomy" id="1028688"/>
    <lineage>
        <taxon>Eukaryota</taxon>
        <taxon>Metazoa</taxon>
        <taxon>Spiralia</taxon>
        <taxon>Lophotrochozoa</taxon>
        <taxon>Mollusca</taxon>
        <taxon>Gastropoda</taxon>
        <taxon>Heterobranchia</taxon>
        <taxon>Euthyneura</taxon>
        <taxon>Panpulmonata</taxon>
        <taxon>Eupulmonata</taxon>
        <taxon>Stylommatophora</taxon>
        <taxon>Helicina</taxon>
        <taxon>Arionoidea</taxon>
        <taxon>Arionidae</taxon>
        <taxon>Arion</taxon>
    </lineage>
</organism>
<reference evidence="1" key="1">
    <citation type="submission" date="2014-12" db="EMBL/GenBank/DDBJ databases">
        <title>Insight into the proteome of Arion vulgaris.</title>
        <authorList>
            <person name="Aradska J."/>
            <person name="Bulat T."/>
            <person name="Smidak R."/>
            <person name="Sarate P."/>
            <person name="Gangsoo J."/>
            <person name="Sialana F."/>
            <person name="Bilban M."/>
            <person name="Lubec G."/>
        </authorList>
    </citation>
    <scope>NUCLEOTIDE SEQUENCE</scope>
    <source>
        <tissue evidence="1">Skin</tissue>
    </source>
</reference>
<name>A0A0B7AND1_9EUPU</name>
<dbReference type="Gene3D" id="3.60.10.10">
    <property type="entry name" value="Endonuclease/exonuclease/phosphatase"/>
    <property type="match status" value="1"/>
</dbReference>
<proteinExistence type="predicted"/>
<gene>
    <name evidence="1" type="primary">ORF131000</name>
</gene>